<proteinExistence type="predicted"/>
<keyword evidence="1" id="KW-1133">Transmembrane helix</keyword>
<keyword evidence="1" id="KW-0812">Transmembrane</keyword>
<reference evidence="2 3" key="1">
    <citation type="submission" date="2012-07" db="EMBL/GenBank/DDBJ databases">
        <title>Genome sequence of Brachyspira sp. 30446, isolated from a pig with mucohaemorrhagic colitis.</title>
        <authorList>
            <person name="Rubin J.E."/>
            <person name="Fernando C."/>
            <person name="Harding J.C.S."/>
            <person name="Hill J.E."/>
        </authorList>
    </citation>
    <scope>NUCLEOTIDE SEQUENCE [LARGE SCALE GENOMIC DNA]</scope>
    <source>
        <strain evidence="2 3">30446</strain>
    </source>
</reference>
<comment type="caution">
    <text evidence="2">The sequence shown here is derived from an EMBL/GenBank/DDBJ whole genome shotgun (WGS) entry which is preliminary data.</text>
</comment>
<dbReference type="GeneID" id="66487227"/>
<name>A0A2U4FDS4_9SPIR</name>
<keyword evidence="1" id="KW-0472">Membrane</keyword>
<organism evidence="2 3">
    <name type="scientific">Brachyspira hampsonii 30446</name>
    <dbReference type="NCBI Taxonomy" id="1289135"/>
    <lineage>
        <taxon>Bacteria</taxon>
        <taxon>Pseudomonadati</taxon>
        <taxon>Spirochaetota</taxon>
        <taxon>Spirochaetia</taxon>
        <taxon>Brachyspirales</taxon>
        <taxon>Brachyspiraceae</taxon>
        <taxon>Brachyspira</taxon>
    </lineage>
</organism>
<gene>
    <name evidence="2" type="ORF">A966_03840</name>
</gene>
<protein>
    <submittedName>
        <fullName evidence="2">Uncharacterized protein</fullName>
    </submittedName>
</protein>
<sequence length="92" mass="10511">MEKENKKKKIMLISGSIFSIIIVIPLTLAIYNLKLENASYLPNTFSKYAVSFLIAFIIIHLISVIFNKIILLVLTLIAAILIKKIIKYEEDE</sequence>
<dbReference type="EMBL" id="ALNZ01000017">
    <property type="protein sequence ID" value="EKV57694.1"/>
    <property type="molecule type" value="Genomic_DNA"/>
</dbReference>
<evidence type="ECO:0000313" key="2">
    <source>
        <dbReference type="EMBL" id="EKV57694.1"/>
    </source>
</evidence>
<accession>A0A2U4FDS4</accession>
<evidence type="ECO:0000256" key="1">
    <source>
        <dbReference type="SAM" id="Phobius"/>
    </source>
</evidence>
<dbReference type="OrthoDB" id="309052at2"/>
<evidence type="ECO:0000313" key="3">
    <source>
        <dbReference type="Proteomes" id="UP000011663"/>
    </source>
</evidence>
<feature type="transmembrane region" description="Helical" evidence="1">
    <location>
        <begin position="53"/>
        <end position="82"/>
    </location>
</feature>
<dbReference type="RefSeq" id="WP_008722553.1">
    <property type="nucleotide sequence ID" value="NZ_JH994110.1"/>
</dbReference>
<dbReference type="AlphaFoldDB" id="A0A2U4FDS4"/>
<dbReference type="Proteomes" id="UP000011663">
    <property type="component" value="Unassembled WGS sequence"/>
</dbReference>
<feature type="transmembrane region" description="Helical" evidence="1">
    <location>
        <begin position="12"/>
        <end position="33"/>
    </location>
</feature>
<dbReference type="STRING" id="1289135.A966_03840"/>